<gene>
    <name evidence="1" type="ORF">BDK51DRAFT_41221</name>
</gene>
<protein>
    <submittedName>
        <fullName evidence="1">Uncharacterized protein</fullName>
    </submittedName>
</protein>
<organism evidence="1 2">
    <name type="scientific">Blyttiomyces helicus</name>
    <dbReference type="NCBI Taxonomy" id="388810"/>
    <lineage>
        <taxon>Eukaryota</taxon>
        <taxon>Fungi</taxon>
        <taxon>Fungi incertae sedis</taxon>
        <taxon>Chytridiomycota</taxon>
        <taxon>Chytridiomycota incertae sedis</taxon>
        <taxon>Chytridiomycetes</taxon>
        <taxon>Chytridiomycetes incertae sedis</taxon>
        <taxon>Blyttiomyces</taxon>
    </lineage>
</organism>
<evidence type="ECO:0000313" key="2">
    <source>
        <dbReference type="Proteomes" id="UP000269721"/>
    </source>
</evidence>
<accession>A0A4P9WTV5</accession>
<name>A0A4P9WTV5_9FUNG</name>
<keyword evidence="2" id="KW-1185">Reference proteome</keyword>
<dbReference type="Proteomes" id="UP000269721">
    <property type="component" value="Unassembled WGS sequence"/>
</dbReference>
<dbReference type="EMBL" id="KZ993817">
    <property type="protein sequence ID" value="RKO94800.1"/>
    <property type="molecule type" value="Genomic_DNA"/>
</dbReference>
<reference evidence="2" key="1">
    <citation type="journal article" date="2018" name="Nat. Microbiol.">
        <title>Leveraging single-cell genomics to expand the fungal tree of life.</title>
        <authorList>
            <person name="Ahrendt S.R."/>
            <person name="Quandt C.A."/>
            <person name="Ciobanu D."/>
            <person name="Clum A."/>
            <person name="Salamov A."/>
            <person name="Andreopoulos B."/>
            <person name="Cheng J.F."/>
            <person name="Woyke T."/>
            <person name="Pelin A."/>
            <person name="Henrissat B."/>
            <person name="Reynolds N.K."/>
            <person name="Benny G.L."/>
            <person name="Smith M.E."/>
            <person name="James T.Y."/>
            <person name="Grigoriev I.V."/>
        </authorList>
    </citation>
    <scope>NUCLEOTIDE SEQUENCE [LARGE SCALE GENOMIC DNA]</scope>
</reference>
<proteinExistence type="predicted"/>
<sequence>MLIPPTEAELAEFIELYQRDEEGLSSFPARREVVEAGPGSDEDIFNIEGGCYAKCIPSLPREARDPRCTHPMRFHDRRHAQDLI</sequence>
<dbReference type="AlphaFoldDB" id="A0A4P9WTV5"/>
<evidence type="ECO:0000313" key="1">
    <source>
        <dbReference type="EMBL" id="RKO94800.1"/>
    </source>
</evidence>